<dbReference type="AlphaFoldDB" id="A0A0D7F3J0"/>
<protein>
    <submittedName>
        <fullName evidence="1">Uncharacterized protein</fullName>
    </submittedName>
</protein>
<organism evidence="1 2">
    <name type="scientific">Rhodopseudomonas palustris</name>
    <dbReference type="NCBI Taxonomy" id="1076"/>
    <lineage>
        <taxon>Bacteria</taxon>
        <taxon>Pseudomonadati</taxon>
        <taxon>Pseudomonadota</taxon>
        <taxon>Alphaproteobacteria</taxon>
        <taxon>Hyphomicrobiales</taxon>
        <taxon>Nitrobacteraceae</taxon>
        <taxon>Rhodopseudomonas</taxon>
    </lineage>
</organism>
<dbReference type="EMBL" id="JXXE01000085">
    <property type="protein sequence ID" value="KIZ47396.1"/>
    <property type="molecule type" value="Genomic_DNA"/>
</dbReference>
<sequence>MPNKFGRSVGAVDQPKFRGLLPEGLIPVARPDGSIQSEMSAASGRIANTFGAIADEAAIAEGAAAGNTAGLQSDYRPDGALTLRGKAFNSAATKTYLNNLDANLRNDMQATFEGSKNNPAELKQNFDALQQDYRAKHVFPEIEGDFVASFARLRMPYQNKALSNFEEAQRDQERASTVDNLSATQTTIARISALDPTNPQTAQTVAIELDRADRLIDARISSQAITAEAGAKLKIRSRDDGLTNAALAQASTLKTPEEIAAYRANVKAKFAKGEFNGLSGDGYQSLDAGLHALQNARRTEIGSGVSQLTKNIDDYVERVASGLPTPPDEWTRYATSDAAKTPAGAVALRVGETKAKIATVMSKISIDDASRLVSGMRSEAAKGGATAPDAAIIDFAEKQLSKQRTAINTDQLGFAEQKRLIQQVAPIDFQGFATSNDPAAAGAVAAQFRDRTAQARAVGAELSRAPQFLRPEEKDRLKDIVSRGGPKALELAAAIVKGADYDAPAILREISGDAPLLAQAGNIIANGGSLAAARDAFNAAKVKAETGKELPGISSTISSKAMRDSFGSAFMMQGEDAGRIRSMADAIARTRLASGSVDPTGSEAETIYKRALQEAAGASFVGGVQYGGVAGYKPGYWTSYKVAVPPSIKADAFRDVIRAIRDDDLRTLPTPPLTADGRPYPARDIAAAIPIAVRGGYRFAMGEPTSDDPKYIRGADGAPFVLPFDALQRIAPRVSGALLGGR</sequence>
<name>A0A0D7F3J0_RHOPL</name>
<evidence type="ECO:0000313" key="1">
    <source>
        <dbReference type="EMBL" id="KIZ47396.1"/>
    </source>
</evidence>
<proteinExistence type="predicted"/>
<evidence type="ECO:0000313" key="2">
    <source>
        <dbReference type="Proteomes" id="UP000032515"/>
    </source>
</evidence>
<comment type="caution">
    <text evidence="1">The sequence shown here is derived from an EMBL/GenBank/DDBJ whole genome shotgun (WGS) entry which is preliminary data.</text>
</comment>
<gene>
    <name evidence="1" type="ORF">OO17_04625</name>
</gene>
<reference evidence="1 2" key="1">
    <citation type="submission" date="2014-11" db="EMBL/GenBank/DDBJ databases">
        <title>Genomics and ecophysiology of heterotrophic nitrogen fixing bacteria isolated from estuarine surface water.</title>
        <authorList>
            <person name="Bentzon-Tilia M."/>
            <person name="Severin I."/>
            <person name="Hansen L.H."/>
            <person name="Riemann L."/>
        </authorList>
    </citation>
    <scope>NUCLEOTIDE SEQUENCE [LARGE SCALE GENOMIC DNA]</scope>
    <source>
        <strain evidence="1 2">BAL398</strain>
    </source>
</reference>
<accession>A0A0D7F3J0</accession>
<dbReference type="PATRIC" id="fig|1076.23.peg.6554"/>
<dbReference type="Proteomes" id="UP000032515">
    <property type="component" value="Unassembled WGS sequence"/>
</dbReference>